<dbReference type="InterPro" id="IPR004421">
    <property type="entry name" value="Carbamoyltransferase_HypF"/>
</dbReference>
<dbReference type="Pfam" id="PF01300">
    <property type="entry name" value="Sua5_yciO_yrdC"/>
    <property type="match status" value="2"/>
</dbReference>
<keyword evidence="6" id="KW-0862">Zinc</keyword>
<keyword evidence="4" id="KW-0479">Metal-binding</keyword>
<evidence type="ECO:0000256" key="8">
    <source>
        <dbReference type="PIRNR" id="PIRNR006256"/>
    </source>
</evidence>
<evidence type="ECO:0000256" key="3">
    <source>
        <dbReference type="ARBA" id="ARBA00022598"/>
    </source>
</evidence>
<dbReference type="Pfam" id="PF00708">
    <property type="entry name" value="Acylphosphatase"/>
    <property type="match status" value="1"/>
</dbReference>
<dbReference type="Gene3D" id="3.30.420.360">
    <property type="match status" value="1"/>
</dbReference>
<evidence type="ECO:0000256" key="4">
    <source>
        <dbReference type="ARBA" id="ARBA00022723"/>
    </source>
</evidence>
<proteinExistence type="inferred from homology"/>
<dbReference type="PIRSF" id="PIRSF006256">
    <property type="entry name" value="CMPcnvr_hdrg_mat"/>
    <property type="match status" value="1"/>
</dbReference>
<dbReference type="InterPro" id="IPR006070">
    <property type="entry name" value="Sua5-like_dom"/>
</dbReference>
<dbReference type="PANTHER" id="PTHR42959">
    <property type="entry name" value="CARBAMOYLTRANSFERASE"/>
    <property type="match status" value="1"/>
</dbReference>
<dbReference type="EC" id="6.2.-.-" evidence="8"/>
<dbReference type="EMBL" id="MNZT01000086">
    <property type="protein sequence ID" value="OIP96422.1"/>
    <property type="molecule type" value="Genomic_DNA"/>
</dbReference>
<dbReference type="InterPro" id="IPR043129">
    <property type="entry name" value="ATPase_NBD"/>
</dbReference>
<dbReference type="InterPro" id="IPR041440">
    <property type="entry name" value="HypF_C"/>
</dbReference>
<dbReference type="Pfam" id="PF07503">
    <property type="entry name" value="zf-HYPF"/>
    <property type="match status" value="2"/>
</dbReference>
<evidence type="ECO:0000313" key="13">
    <source>
        <dbReference type="Proteomes" id="UP000183245"/>
    </source>
</evidence>
<dbReference type="STRING" id="1817892.AUK40_05050"/>
<evidence type="ECO:0000256" key="6">
    <source>
        <dbReference type="ARBA" id="ARBA00022833"/>
    </source>
</evidence>
<evidence type="ECO:0000256" key="2">
    <source>
        <dbReference type="ARBA" id="ARBA00008097"/>
    </source>
</evidence>
<dbReference type="SUPFAM" id="SSF53067">
    <property type="entry name" value="Actin-like ATPase domain"/>
    <property type="match status" value="1"/>
</dbReference>
<dbReference type="Proteomes" id="UP000183245">
    <property type="component" value="Unassembled WGS sequence"/>
</dbReference>
<dbReference type="InterPro" id="IPR017945">
    <property type="entry name" value="DHBP_synth_RibB-like_a/b_dom"/>
</dbReference>
<organism evidence="12 13">
    <name type="scientific">Candidatus Wirthbacteria bacterium CG2_30_54_11</name>
    <dbReference type="NCBI Taxonomy" id="1817892"/>
    <lineage>
        <taxon>Bacteria</taxon>
        <taxon>Candidatus Wirthbacteria</taxon>
    </lineage>
</organism>
<comment type="catalytic activity">
    <reaction evidence="9">
        <text>an acyl phosphate + H2O = a carboxylate + phosphate + H(+)</text>
        <dbReference type="Rhea" id="RHEA:14965"/>
        <dbReference type="ChEBI" id="CHEBI:15377"/>
        <dbReference type="ChEBI" id="CHEBI:15378"/>
        <dbReference type="ChEBI" id="CHEBI:29067"/>
        <dbReference type="ChEBI" id="CHEBI:43474"/>
        <dbReference type="ChEBI" id="CHEBI:59918"/>
        <dbReference type="EC" id="3.6.1.7"/>
    </reaction>
</comment>
<feature type="domain" description="YrdC-like" evidence="11">
    <location>
        <begin position="202"/>
        <end position="441"/>
    </location>
</feature>
<dbReference type="SUPFAM" id="SSF55821">
    <property type="entry name" value="YrdC/RibB"/>
    <property type="match status" value="2"/>
</dbReference>
<keyword evidence="3" id="KW-0436">Ligase</keyword>
<dbReference type="InterPro" id="IPR001792">
    <property type="entry name" value="Acylphosphatase-like_dom"/>
</dbReference>
<dbReference type="GO" id="GO:0003725">
    <property type="term" value="F:double-stranded RNA binding"/>
    <property type="evidence" value="ECO:0007669"/>
    <property type="project" value="InterPro"/>
</dbReference>
<dbReference type="UniPathway" id="UPA00335"/>
<protein>
    <recommendedName>
        <fullName evidence="8">Carbamoyltransferase</fullName>
        <ecNumber evidence="8">6.2.-.-</ecNumber>
    </recommendedName>
</protein>
<comment type="similarity">
    <text evidence="2 8">Belongs to the carbamoyltransferase HypF family.</text>
</comment>
<dbReference type="Gene3D" id="3.90.870.50">
    <property type="match status" value="1"/>
</dbReference>
<dbReference type="InterPro" id="IPR036046">
    <property type="entry name" value="Acylphosphatase-like_dom_sf"/>
</dbReference>
<sequence length="835" mass="92170">MTLHREQIIINGIVQGIGFRPAVYALALKHHLTGCVSNDSRGVVIEVQGSRENLDAFADLLPAMQLNKMKIDSLDRQQMPVVQGDSQFTIEKTNAGVNAQTFMPPDMGVCPQCLRDLNDRKDKRHHGYFLTACTQCGPRFSVIRKLPYRRSDTTMGPFPMCPACSQEYEKPVSRRFNFETNTCAVCGPEVKLVDSRTGKALPHPIEAARKLLAEGKILAVKGVGGYHIAVDACNQEAVQGLRDRKHRPDKPFAVMFRDSEMLRQYAEVSEEEAEVLASLESPILLVKKIPPAFGEARQGRLNPPLLKGETTTAEISFPTLKKGGRPPSEASLVKDGGDLKLLSNAVAPGQATIGAMLPYTPLQVLFVDRPLVMTSANLSGQPMFYRDADVRECLKNVVDYVLYHDREIVTNVDDSVGRVASSQSNTKKIPPSPPLLKGGTAHLGLQLLRRSRGYVPEALALPRIFQRKTLCFGAQQKNTFCLGFGDKAVLSQHNGDLDTLESQEAFDRALRHLMQVFSFHPEMIAGDMHPEYASSRFARHMAEALEIPLIEVQHHEAHVMAGVLEQNLLREPKAKLLGVAFDGTGYGRDETIWGGELFVVDHKAIERVGHLERVQMPGGEYAIREPYRMMLSYLWHTFGDQRIDSFFHSGVHNQVFEGVWEMIKGGRSGIETSSMGRLFDAASALVTGRHTVSYEGQAAMEFETLALSGNPRTGALPIAIRMDSGKMVFTTTELFGGILKRLSNQVRAEDIALAFHKGVAEAITAAALIAREQHGTQGVLLTGGVFQNGLLCELVRHRLGKAKVPVYEHRLVPMNDGGIAFGQLGYVLMYGLDKR</sequence>
<dbReference type="InterPro" id="IPR055128">
    <property type="entry name" value="HypF_C_2"/>
</dbReference>
<keyword evidence="9" id="KW-0378">Hydrolase</keyword>
<dbReference type="PANTHER" id="PTHR42959:SF1">
    <property type="entry name" value="CARBAMOYLTRANSFERASE HYPF"/>
    <property type="match status" value="1"/>
</dbReference>
<feature type="active site" evidence="9">
    <location>
        <position position="38"/>
    </location>
</feature>
<gene>
    <name evidence="12" type="ORF">AUK40_05050</name>
</gene>
<dbReference type="GO" id="GO:0016743">
    <property type="term" value="F:carboxyl- or carbamoyltransferase activity"/>
    <property type="evidence" value="ECO:0007669"/>
    <property type="project" value="UniProtKB-UniRule"/>
</dbReference>
<evidence type="ECO:0000259" key="11">
    <source>
        <dbReference type="PROSITE" id="PS51163"/>
    </source>
</evidence>
<name>A0A1J5IVW2_9BACT</name>
<comment type="pathway">
    <text evidence="1">Protein modification; [NiFe] hydrogenase maturation.</text>
</comment>
<dbReference type="Gene3D" id="3.30.420.40">
    <property type="match status" value="1"/>
</dbReference>
<comment type="catalytic activity">
    <reaction evidence="7">
        <text>C-terminal L-cysteinyl-[HypE protein] + carbamoyl phosphate + ATP + H2O = C-terminal S-carboxamide-L-cysteinyl-[HypE protein] + AMP + phosphate + diphosphate + H(+)</text>
        <dbReference type="Rhea" id="RHEA:55636"/>
        <dbReference type="Rhea" id="RHEA-COMP:14247"/>
        <dbReference type="Rhea" id="RHEA-COMP:14392"/>
        <dbReference type="ChEBI" id="CHEBI:15377"/>
        <dbReference type="ChEBI" id="CHEBI:15378"/>
        <dbReference type="ChEBI" id="CHEBI:30616"/>
        <dbReference type="ChEBI" id="CHEBI:33019"/>
        <dbReference type="ChEBI" id="CHEBI:43474"/>
        <dbReference type="ChEBI" id="CHEBI:58228"/>
        <dbReference type="ChEBI" id="CHEBI:76913"/>
        <dbReference type="ChEBI" id="CHEBI:139126"/>
        <dbReference type="ChEBI" id="CHEBI:456215"/>
    </reaction>
</comment>
<accession>A0A1J5IVW2</accession>
<evidence type="ECO:0000313" key="12">
    <source>
        <dbReference type="EMBL" id="OIP96422.1"/>
    </source>
</evidence>
<keyword evidence="5" id="KW-0863">Zinc-finger</keyword>
<feature type="active site" evidence="9">
    <location>
        <position position="20"/>
    </location>
</feature>
<dbReference type="InterPro" id="IPR011125">
    <property type="entry name" value="Znf_HypF"/>
</dbReference>
<evidence type="ECO:0000259" key="10">
    <source>
        <dbReference type="PROSITE" id="PS51160"/>
    </source>
</evidence>
<evidence type="ECO:0000256" key="1">
    <source>
        <dbReference type="ARBA" id="ARBA00004711"/>
    </source>
</evidence>
<evidence type="ECO:0000256" key="7">
    <source>
        <dbReference type="ARBA" id="ARBA00048220"/>
    </source>
</evidence>
<feature type="domain" description="Acylphosphatase-like" evidence="10">
    <location>
        <begin position="5"/>
        <end position="92"/>
    </location>
</feature>
<dbReference type="GO" id="GO:0051604">
    <property type="term" value="P:protein maturation"/>
    <property type="evidence" value="ECO:0007669"/>
    <property type="project" value="TreeGrafter"/>
</dbReference>
<dbReference type="Gene3D" id="3.90.870.40">
    <property type="match status" value="1"/>
</dbReference>
<dbReference type="PROSITE" id="PS51163">
    <property type="entry name" value="YRDC"/>
    <property type="match status" value="1"/>
</dbReference>
<dbReference type="GO" id="GO:0016874">
    <property type="term" value="F:ligase activity"/>
    <property type="evidence" value="ECO:0007669"/>
    <property type="project" value="UniProtKB-UniRule"/>
</dbReference>
<dbReference type="Pfam" id="PF22521">
    <property type="entry name" value="HypF_C_2"/>
    <property type="match status" value="1"/>
</dbReference>
<reference evidence="12 13" key="1">
    <citation type="journal article" date="2016" name="Environ. Microbiol.">
        <title>Genomic resolution of a cold subsurface aquifer community provides metabolic insights for novel microbes adapted to high CO concentrations.</title>
        <authorList>
            <person name="Probst A.J."/>
            <person name="Castelle C.J."/>
            <person name="Singh A."/>
            <person name="Brown C.T."/>
            <person name="Anantharaman K."/>
            <person name="Sharon I."/>
            <person name="Hug L.A."/>
            <person name="Burstein D."/>
            <person name="Emerson J.B."/>
            <person name="Thomas B.C."/>
            <person name="Banfield J.F."/>
        </authorList>
    </citation>
    <scope>NUCLEOTIDE SEQUENCE [LARGE SCALE GENOMIC DNA]</scope>
    <source>
        <strain evidence="12">CG2_30_54_11</strain>
    </source>
</reference>
<dbReference type="GO" id="GO:0008270">
    <property type="term" value="F:zinc ion binding"/>
    <property type="evidence" value="ECO:0007669"/>
    <property type="project" value="UniProtKB-KW"/>
</dbReference>
<dbReference type="GO" id="GO:0003998">
    <property type="term" value="F:acylphosphatase activity"/>
    <property type="evidence" value="ECO:0007669"/>
    <property type="project" value="UniProtKB-EC"/>
</dbReference>
<evidence type="ECO:0000256" key="5">
    <source>
        <dbReference type="ARBA" id="ARBA00022771"/>
    </source>
</evidence>
<evidence type="ECO:0000256" key="9">
    <source>
        <dbReference type="PROSITE-ProRule" id="PRU00520"/>
    </source>
</evidence>
<dbReference type="Pfam" id="PF17788">
    <property type="entry name" value="HypF_C"/>
    <property type="match status" value="1"/>
</dbReference>
<dbReference type="AlphaFoldDB" id="A0A1J5IVW2"/>
<dbReference type="SUPFAM" id="SSF54975">
    <property type="entry name" value="Acylphosphatase/BLUF domain-like"/>
    <property type="match status" value="1"/>
</dbReference>
<comment type="caution">
    <text evidence="12">The sequence shown here is derived from an EMBL/GenBank/DDBJ whole genome shotgun (WGS) entry which is preliminary data.</text>
</comment>
<dbReference type="InterPro" id="IPR051060">
    <property type="entry name" value="Carbamoyltrans_HypF-like"/>
</dbReference>
<dbReference type="PROSITE" id="PS51160">
    <property type="entry name" value="ACYLPHOSPHATASE_3"/>
    <property type="match status" value="1"/>
</dbReference>